<evidence type="ECO:0000313" key="1">
    <source>
        <dbReference type="EMBL" id="OCI31135.1"/>
    </source>
</evidence>
<dbReference type="EMBL" id="MAQA01000023">
    <property type="protein sequence ID" value="OCI31135.1"/>
    <property type="molecule type" value="Genomic_DNA"/>
</dbReference>
<keyword evidence="2" id="KW-1185">Reference proteome</keyword>
<evidence type="ECO:0000313" key="2">
    <source>
        <dbReference type="Proteomes" id="UP000093412"/>
    </source>
</evidence>
<organism evidence="1 2">
    <name type="scientific">Oerskovia enterophila</name>
    <dbReference type="NCBI Taxonomy" id="43678"/>
    <lineage>
        <taxon>Bacteria</taxon>
        <taxon>Bacillati</taxon>
        <taxon>Actinomycetota</taxon>
        <taxon>Actinomycetes</taxon>
        <taxon>Micrococcales</taxon>
        <taxon>Cellulomonadaceae</taxon>
        <taxon>Oerskovia</taxon>
    </lineage>
</organism>
<comment type="caution">
    <text evidence="1">The sequence shown here is derived from an EMBL/GenBank/DDBJ whole genome shotgun (WGS) entry which is preliminary data.</text>
</comment>
<sequence length="32" mass="3262">MYTTLTQTLPSVGVSAEQFNAIAAAFRSSGAA</sequence>
<gene>
    <name evidence="1" type="ORF">OERS_22120</name>
</gene>
<proteinExistence type="predicted"/>
<reference evidence="1 2" key="1">
    <citation type="submission" date="2016-06" db="EMBL/GenBank/DDBJ databases">
        <title>Genome sequence of Oerskovia enterophila DSM 43852.</title>
        <authorList>
            <person name="Poehlein A."/>
            <person name="Jag V."/>
            <person name="Bengelsdorf F.R."/>
            <person name="Daniel R."/>
            <person name="Duerre P."/>
        </authorList>
    </citation>
    <scope>NUCLEOTIDE SEQUENCE [LARGE SCALE GENOMIC DNA]</scope>
    <source>
        <strain evidence="1 2">DSM 43852</strain>
    </source>
</reference>
<accession>A0ABX2Y3K7</accession>
<dbReference type="Proteomes" id="UP000093412">
    <property type="component" value="Unassembled WGS sequence"/>
</dbReference>
<protein>
    <submittedName>
        <fullName evidence="1">Uncharacterized protein</fullName>
    </submittedName>
</protein>
<name>A0ABX2Y3K7_9CELL</name>